<comment type="caution">
    <text evidence="8">The sequence shown here is derived from an EMBL/GenBank/DDBJ whole genome shotgun (WGS) entry which is preliminary data.</text>
</comment>
<accession>A0A6A5BPR1</accession>
<protein>
    <recommendedName>
        <fullName evidence="7">Cytochrome b5 heme-binding domain-containing protein</fullName>
    </recommendedName>
</protein>
<evidence type="ECO:0000256" key="2">
    <source>
        <dbReference type="ARBA" id="ARBA00022723"/>
    </source>
</evidence>
<dbReference type="PRINTS" id="PR00363">
    <property type="entry name" value="CYTOCHROMEB5"/>
</dbReference>
<feature type="region of interest" description="Disordered" evidence="6">
    <location>
        <begin position="83"/>
        <end position="130"/>
    </location>
</feature>
<evidence type="ECO:0000259" key="7">
    <source>
        <dbReference type="PROSITE" id="PS50255"/>
    </source>
</evidence>
<dbReference type="GO" id="GO:0020037">
    <property type="term" value="F:heme binding"/>
    <property type="evidence" value="ECO:0007669"/>
    <property type="project" value="UniProtKB-UniRule"/>
</dbReference>
<name>A0A6A5BPR1_NAEFO</name>
<dbReference type="RefSeq" id="XP_044560807.1">
    <property type="nucleotide sequence ID" value="XM_044708220.1"/>
</dbReference>
<keyword evidence="2 5" id="KW-0479">Metal-binding</keyword>
<dbReference type="VEuPathDB" id="AmoebaDB:NF0125390"/>
<dbReference type="EMBL" id="VFQX01000041">
    <property type="protein sequence ID" value="KAF0976094.1"/>
    <property type="molecule type" value="Genomic_DNA"/>
</dbReference>
<dbReference type="Proteomes" id="UP000444721">
    <property type="component" value="Unassembled WGS sequence"/>
</dbReference>
<dbReference type="PROSITE" id="PS50255">
    <property type="entry name" value="CYTOCHROME_B5_2"/>
    <property type="match status" value="1"/>
</dbReference>
<dbReference type="GO" id="GO:0046872">
    <property type="term" value="F:metal ion binding"/>
    <property type="evidence" value="ECO:0007669"/>
    <property type="project" value="UniProtKB-UniRule"/>
</dbReference>
<dbReference type="InterPro" id="IPR018506">
    <property type="entry name" value="Cyt_B5_heme-BS"/>
</dbReference>
<dbReference type="VEuPathDB" id="AmoebaDB:NfTy_085150"/>
<feature type="domain" description="Cytochrome b5 heme-binding" evidence="7">
    <location>
        <begin position="13"/>
        <end position="79"/>
    </location>
</feature>
<evidence type="ECO:0000256" key="5">
    <source>
        <dbReference type="RuleBase" id="RU362121"/>
    </source>
</evidence>
<keyword evidence="9" id="KW-1185">Reference proteome</keyword>
<keyword evidence="1 5" id="KW-0349">Heme</keyword>
<dbReference type="OrthoDB" id="260091at2759"/>
<reference evidence="8 9" key="1">
    <citation type="journal article" date="2019" name="Sci. Rep.">
        <title>Nanopore sequencing improves the draft genome of the human pathogenic amoeba Naegleria fowleri.</title>
        <authorList>
            <person name="Liechti N."/>
            <person name="Schurch N."/>
            <person name="Bruggmann R."/>
            <person name="Wittwer M."/>
        </authorList>
    </citation>
    <scope>NUCLEOTIDE SEQUENCE [LARGE SCALE GENOMIC DNA]</scope>
    <source>
        <strain evidence="8 9">ATCC 30894</strain>
    </source>
</reference>
<dbReference type="SMART" id="SM01117">
    <property type="entry name" value="Cyt-b5"/>
    <property type="match status" value="1"/>
</dbReference>
<dbReference type="Pfam" id="PF00173">
    <property type="entry name" value="Cyt-b5"/>
    <property type="match status" value="1"/>
</dbReference>
<organism evidence="8 9">
    <name type="scientific">Naegleria fowleri</name>
    <name type="common">Brain eating amoeba</name>
    <dbReference type="NCBI Taxonomy" id="5763"/>
    <lineage>
        <taxon>Eukaryota</taxon>
        <taxon>Discoba</taxon>
        <taxon>Heterolobosea</taxon>
        <taxon>Tetramitia</taxon>
        <taxon>Eutetramitia</taxon>
        <taxon>Vahlkampfiidae</taxon>
        <taxon>Naegleria</taxon>
    </lineage>
</organism>
<evidence type="ECO:0000256" key="6">
    <source>
        <dbReference type="SAM" id="MobiDB-lite"/>
    </source>
</evidence>
<evidence type="ECO:0000256" key="4">
    <source>
        <dbReference type="ARBA" id="ARBA00038168"/>
    </source>
</evidence>
<dbReference type="VEuPathDB" id="AmoebaDB:FDP41_004770"/>
<dbReference type="Gene3D" id="3.10.120.10">
    <property type="entry name" value="Cytochrome b5-like heme/steroid binding domain"/>
    <property type="match status" value="1"/>
</dbReference>
<dbReference type="PROSITE" id="PS00191">
    <property type="entry name" value="CYTOCHROME_B5_1"/>
    <property type="match status" value="1"/>
</dbReference>
<gene>
    <name evidence="8" type="ORF">FDP41_004770</name>
</gene>
<evidence type="ECO:0000313" key="8">
    <source>
        <dbReference type="EMBL" id="KAF0976094.1"/>
    </source>
</evidence>
<keyword evidence="3 5" id="KW-0408">Iron</keyword>
<evidence type="ECO:0000313" key="9">
    <source>
        <dbReference type="Proteomes" id="UP000444721"/>
    </source>
</evidence>
<dbReference type="AlphaFoldDB" id="A0A6A5BPR1"/>
<comment type="similarity">
    <text evidence="4 5">Belongs to the cytochrome b5 family.</text>
</comment>
<dbReference type="InterPro" id="IPR001199">
    <property type="entry name" value="Cyt_B5-like_heme/steroid-bd"/>
</dbReference>
<evidence type="ECO:0000256" key="1">
    <source>
        <dbReference type="ARBA" id="ARBA00022617"/>
    </source>
</evidence>
<dbReference type="InterPro" id="IPR050668">
    <property type="entry name" value="Cytochrome_b5"/>
</dbReference>
<dbReference type="PANTHER" id="PTHR19359">
    <property type="entry name" value="CYTOCHROME B5"/>
    <property type="match status" value="1"/>
</dbReference>
<dbReference type="InterPro" id="IPR036400">
    <property type="entry name" value="Cyt_B5-like_heme/steroid_sf"/>
</dbReference>
<sequence length="130" mass="14265">MIKLSLQQVKALHGRKSKQPCVVISGKIISVEKFKEEHPGGEEVLMEYAGLDATEAFELARHSESAKRKVLELMIGEVCSSIEKQEEQKLPPSSAVGRSDLSGGDGGDTRNRTADLSQEQDEPNRKCSLQ</sequence>
<proteinExistence type="inferred from homology"/>
<dbReference type="GeneID" id="68111988"/>
<dbReference type="SUPFAM" id="SSF55856">
    <property type="entry name" value="Cytochrome b5-like heme/steroid binding domain"/>
    <property type="match status" value="1"/>
</dbReference>
<evidence type="ECO:0000256" key="3">
    <source>
        <dbReference type="ARBA" id="ARBA00023004"/>
    </source>
</evidence>
<dbReference type="GO" id="GO:0016020">
    <property type="term" value="C:membrane"/>
    <property type="evidence" value="ECO:0007669"/>
    <property type="project" value="TreeGrafter"/>
</dbReference>